<accession>A0ABP8LX83</accession>
<evidence type="ECO:0000313" key="7">
    <source>
        <dbReference type="EMBL" id="GAA4437875.1"/>
    </source>
</evidence>
<feature type="transmembrane region" description="Helical" evidence="5">
    <location>
        <begin position="163"/>
        <end position="182"/>
    </location>
</feature>
<reference evidence="8" key="1">
    <citation type="journal article" date="2019" name="Int. J. Syst. Evol. Microbiol.">
        <title>The Global Catalogue of Microorganisms (GCM) 10K type strain sequencing project: providing services to taxonomists for standard genome sequencing and annotation.</title>
        <authorList>
            <consortium name="The Broad Institute Genomics Platform"/>
            <consortium name="The Broad Institute Genome Sequencing Center for Infectious Disease"/>
            <person name="Wu L."/>
            <person name="Ma J."/>
        </authorList>
    </citation>
    <scope>NUCLEOTIDE SEQUENCE [LARGE SCALE GENOMIC DNA]</scope>
    <source>
        <strain evidence="8">JCM 31920</strain>
    </source>
</reference>
<dbReference type="InterPro" id="IPR006685">
    <property type="entry name" value="MscS_channel_2nd"/>
</dbReference>
<protein>
    <recommendedName>
        <fullName evidence="6">Mechanosensitive ion channel MscS domain-containing protein</fullName>
    </recommendedName>
</protein>
<feature type="domain" description="Mechanosensitive ion channel MscS" evidence="6">
    <location>
        <begin position="185"/>
        <end position="251"/>
    </location>
</feature>
<evidence type="ECO:0000256" key="4">
    <source>
        <dbReference type="ARBA" id="ARBA00023136"/>
    </source>
</evidence>
<dbReference type="PANTHER" id="PTHR30566:SF25">
    <property type="entry name" value="INNER MEMBRANE PROTEIN"/>
    <property type="match status" value="1"/>
</dbReference>
<evidence type="ECO:0000256" key="5">
    <source>
        <dbReference type="SAM" id="Phobius"/>
    </source>
</evidence>
<sequence length="354" mass="39457">MNLQTLLDFVNKAPLWAVLAASVVGGLILARIVLSLVSIAGVFKGESYARLIKESASQTLYLFFPILALAISTGVYTDAHPDLSWIFQIAKILLIVVSAGVLSRTVVLIERIVLQHLRIDPTQSVAERKLYTRIKFIKRLFVMAISLIALALLLLSFEKGREFGVGLLTSAGILSVIIGFAAQKTLGNLLASLQVAFSQPIKIGDTVVVENEVGQIEEINLTYVVVKLWDRRRLILPINYFIETPFQNWTRNDSSLIGVVLLYLDYRTPMEALRTKFTELVHGHPNWDGEICELHVTDTQMQQIVVRATMSVATPSDSFALRSYVRENLVAWLRDNHPESLPGTRLISETSGQE</sequence>
<keyword evidence="8" id="KW-1185">Reference proteome</keyword>
<feature type="transmembrane region" description="Helical" evidence="5">
    <location>
        <begin position="15"/>
        <end position="39"/>
    </location>
</feature>
<comment type="caution">
    <text evidence="7">The sequence shown here is derived from an EMBL/GenBank/DDBJ whole genome shotgun (WGS) entry which is preliminary data.</text>
</comment>
<keyword evidence="2 5" id="KW-0812">Transmembrane</keyword>
<keyword evidence="3 5" id="KW-1133">Transmembrane helix</keyword>
<gene>
    <name evidence="7" type="ORF">GCM10023091_17670</name>
</gene>
<dbReference type="Proteomes" id="UP001501508">
    <property type="component" value="Unassembled WGS sequence"/>
</dbReference>
<evidence type="ECO:0000256" key="1">
    <source>
        <dbReference type="ARBA" id="ARBA00004370"/>
    </source>
</evidence>
<feature type="transmembrane region" description="Helical" evidence="5">
    <location>
        <begin position="60"/>
        <end position="79"/>
    </location>
</feature>
<feature type="transmembrane region" description="Helical" evidence="5">
    <location>
        <begin position="85"/>
        <end position="109"/>
    </location>
</feature>
<dbReference type="PANTHER" id="PTHR30566">
    <property type="entry name" value="YNAI-RELATED MECHANOSENSITIVE ION CHANNEL"/>
    <property type="match status" value="1"/>
</dbReference>
<dbReference type="SUPFAM" id="SSF50182">
    <property type="entry name" value="Sm-like ribonucleoproteins"/>
    <property type="match status" value="1"/>
</dbReference>
<evidence type="ECO:0000256" key="3">
    <source>
        <dbReference type="ARBA" id="ARBA00022989"/>
    </source>
</evidence>
<dbReference type="RefSeq" id="WP_345028097.1">
    <property type="nucleotide sequence ID" value="NZ_BAABEY010000018.1"/>
</dbReference>
<feature type="transmembrane region" description="Helical" evidence="5">
    <location>
        <begin position="136"/>
        <end position="157"/>
    </location>
</feature>
<dbReference type="Gene3D" id="2.30.30.60">
    <property type="match status" value="1"/>
</dbReference>
<dbReference type="Pfam" id="PF00924">
    <property type="entry name" value="MS_channel_2nd"/>
    <property type="match status" value="1"/>
</dbReference>
<evidence type="ECO:0000313" key="8">
    <source>
        <dbReference type="Proteomes" id="UP001501508"/>
    </source>
</evidence>
<proteinExistence type="predicted"/>
<dbReference type="Gene3D" id="1.10.287.1260">
    <property type="match status" value="1"/>
</dbReference>
<evidence type="ECO:0000259" key="6">
    <source>
        <dbReference type="Pfam" id="PF00924"/>
    </source>
</evidence>
<name>A0ABP8LX83_9BACT</name>
<dbReference type="InterPro" id="IPR010920">
    <property type="entry name" value="LSM_dom_sf"/>
</dbReference>
<comment type="subcellular location">
    <subcellularLocation>
        <location evidence="1">Membrane</location>
    </subcellularLocation>
</comment>
<dbReference type="EMBL" id="BAABEY010000018">
    <property type="protein sequence ID" value="GAA4437875.1"/>
    <property type="molecule type" value="Genomic_DNA"/>
</dbReference>
<keyword evidence="4 5" id="KW-0472">Membrane</keyword>
<organism evidence="7 8">
    <name type="scientific">Ravibacter arvi</name>
    <dbReference type="NCBI Taxonomy" id="2051041"/>
    <lineage>
        <taxon>Bacteria</taxon>
        <taxon>Pseudomonadati</taxon>
        <taxon>Bacteroidota</taxon>
        <taxon>Cytophagia</taxon>
        <taxon>Cytophagales</taxon>
        <taxon>Spirosomataceae</taxon>
        <taxon>Ravibacter</taxon>
    </lineage>
</organism>
<dbReference type="InterPro" id="IPR023408">
    <property type="entry name" value="MscS_beta-dom_sf"/>
</dbReference>
<evidence type="ECO:0000256" key="2">
    <source>
        <dbReference type="ARBA" id="ARBA00022692"/>
    </source>
</evidence>